<sequence length="165" mass="18323">WSVNYAFFPEDDPLGFRKTNNEAKQDSSLLSKAWQRCGEGFQDTPTAGALGPVGQTAVRQLVSSQLSAEDDSGSWRSQEPTGIIWSSSESDFSEEETQRAASKLSKKREQKPKTPIAKYSYNLNFFPLCFKEEPPPLIDWEKVSDQGSDCSEKAESAVDILDSDS</sequence>
<feature type="region of interest" description="Disordered" evidence="1">
    <location>
        <begin position="140"/>
        <end position="165"/>
    </location>
</feature>
<evidence type="ECO:0000259" key="2">
    <source>
        <dbReference type="Pfam" id="PF14950"/>
    </source>
</evidence>
<dbReference type="GO" id="GO:0000724">
    <property type="term" value="P:double-strand break repair via homologous recombination"/>
    <property type="evidence" value="ECO:0007669"/>
    <property type="project" value="TreeGrafter"/>
</dbReference>
<dbReference type="HOGENOM" id="CLU_129614_0_0_1"/>
<dbReference type="Ensembl" id="ENSLACT00000006071.1">
    <property type="protein sequence ID" value="ENSLACP00000006019.1"/>
    <property type="gene ID" value="ENSLACG00000005343.1"/>
</dbReference>
<evidence type="ECO:0000256" key="1">
    <source>
        <dbReference type="SAM" id="MobiDB-lite"/>
    </source>
</evidence>
<name>H3A8P8_LATCH</name>
<dbReference type="GO" id="GO:0000228">
    <property type="term" value="C:nuclear chromosome"/>
    <property type="evidence" value="ECO:0007669"/>
    <property type="project" value="TreeGrafter"/>
</dbReference>
<dbReference type="InterPro" id="IPR028026">
    <property type="entry name" value="DUF4502"/>
</dbReference>
<dbReference type="STRING" id="7897.ENSLACP00000006019"/>
<dbReference type="GO" id="GO:0005654">
    <property type="term" value="C:nucleoplasm"/>
    <property type="evidence" value="ECO:0007669"/>
    <property type="project" value="TreeGrafter"/>
</dbReference>
<dbReference type="InParanoid" id="H3A8P8"/>
<dbReference type="GO" id="GO:0070202">
    <property type="term" value="P:regulation of establishment of protein localization to chromosome"/>
    <property type="evidence" value="ECO:0007669"/>
    <property type="project" value="TreeGrafter"/>
</dbReference>
<dbReference type="InterPro" id="IPR053054">
    <property type="entry name" value="DNA_repair-scaffolding"/>
</dbReference>
<dbReference type="PANTHER" id="PTHR34347:SF1">
    <property type="entry name" value="DNA REPAIR-SCAFFOLDING PROTEIN"/>
    <property type="match status" value="1"/>
</dbReference>
<dbReference type="PANTHER" id="PTHR34347">
    <property type="entry name" value="DNA REPAIR-SCAFFOLDING PROTEIN SPIDR"/>
    <property type="match status" value="1"/>
</dbReference>
<protein>
    <recommendedName>
        <fullName evidence="2">DUF4502 domain-containing protein</fullName>
    </recommendedName>
</protein>
<dbReference type="EMBL" id="AFYH01245960">
    <property type="status" value="NOT_ANNOTATED_CDS"/>
    <property type="molecule type" value="Genomic_DNA"/>
</dbReference>
<dbReference type="Proteomes" id="UP000008672">
    <property type="component" value="Unassembled WGS sequence"/>
</dbReference>
<organism evidence="3 4">
    <name type="scientific">Latimeria chalumnae</name>
    <name type="common">Coelacanth</name>
    <dbReference type="NCBI Taxonomy" id="7897"/>
    <lineage>
        <taxon>Eukaryota</taxon>
        <taxon>Metazoa</taxon>
        <taxon>Chordata</taxon>
        <taxon>Craniata</taxon>
        <taxon>Vertebrata</taxon>
        <taxon>Euteleostomi</taxon>
        <taxon>Coelacanthiformes</taxon>
        <taxon>Coelacanthidae</taxon>
        <taxon>Latimeria</taxon>
    </lineage>
</organism>
<dbReference type="eggNOG" id="ENOG502S0BG">
    <property type="taxonomic scope" value="Eukaryota"/>
</dbReference>
<dbReference type="AlphaFoldDB" id="H3A8P8"/>
<reference evidence="3" key="3">
    <citation type="submission" date="2025-09" db="UniProtKB">
        <authorList>
            <consortium name="Ensembl"/>
        </authorList>
    </citation>
    <scope>IDENTIFICATION</scope>
</reference>
<dbReference type="Bgee" id="ENSLACG00000005343">
    <property type="expression patterns" value="Expressed in pectoral fin and 5 other cell types or tissues"/>
</dbReference>
<evidence type="ECO:0000313" key="4">
    <source>
        <dbReference type="Proteomes" id="UP000008672"/>
    </source>
</evidence>
<reference evidence="3" key="2">
    <citation type="submission" date="2025-08" db="UniProtKB">
        <authorList>
            <consortium name="Ensembl"/>
        </authorList>
    </citation>
    <scope>IDENTIFICATION</scope>
</reference>
<dbReference type="Pfam" id="PF14950">
    <property type="entry name" value="DUF4502"/>
    <property type="match status" value="1"/>
</dbReference>
<proteinExistence type="predicted"/>
<feature type="region of interest" description="Disordered" evidence="1">
    <location>
        <begin position="64"/>
        <end position="113"/>
    </location>
</feature>
<accession>H3A8P8</accession>
<evidence type="ECO:0000313" key="3">
    <source>
        <dbReference type="Ensembl" id="ENSLACP00000006019.1"/>
    </source>
</evidence>
<keyword evidence="4" id="KW-1185">Reference proteome</keyword>
<reference evidence="4" key="1">
    <citation type="submission" date="2011-08" db="EMBL/GenBank/DDBJ databases">
        <title>The draft genome of Latimeria chalumnae.</title>
        <authorList>
            <person name="Di Palma F."/>
            <person name="Alfoldi J."/>
            <person name="Johnson J."/>
            <person name="Berlin A."/>
            <person name="Gnerre S."/>
            <person name="Jaffe D."/>
            <person name="MacCallum I."/>
            <person name="Young S."/>
            <person name="Walker B.J."/>
            <person name="Lander E."/>
            <person name="Lindblad-Toh K."/>
        </authorList>
    </citation>
    <scope>NUCLEOTIDE SEQUENCE [LARGE SCALE GENOMIC DNA]</scope>
    <source>
        <strain evidence="4">Wild caught</strain>
    </source>
</reference>
<feature type="domain" description="DUF4502" evidence="2">
    <location>
        <begin position="1"/>
        <end position="165"/>
    </location>
</feature>
<feature type="compositionally biased region" description="Basic and acidic residues" evidence="1">
    <location>
        <begin position="140"/>
        <end position="156"/>
    </location>
</feature>